<reference evidence="3 4" key="1">
    <citation type="submission" date="2023-11" db="EMBL/GenBank/DDBJ databases">
        <authorList>
            <person name="Xu M."/>
            <person name="Jiang T."/>
        </authorList>
    </citation>
    <scope>NUCLEOTIDE SEQUENCE [LARGE SCALE GENOMIC DNA]</scope>
    <source>
        <strain evidence="3 4">SD</strain>
    </source>
</reference>
<dbReference type="PANTHER" id="PTHR43808">
    <property type="entry name" value="ACETYLORNITHINE DEACETYLASE"/>
    <property type="match status" value="1"/>
</dbReference>
<dbReference type="InterPro" id="IPR002933">
    <property type="entry name" value="Peptidase_M20"/>
</dbReference>
<gene>
    <name evidence="3" type="ORF">SK069_10015</name>
</gene>
<dbReference type="Gene3D" id="3.40.630.10">
    <property type="entry name" value="Zn peptidases"/>
    <property type="match status" value="1"/>
</dbReference>
<name>A0ABU4VJA7_9ACTN</name>
<keyword evidence="4" id="KW-1185">Reference proteome</keyword>
<keyword evidence="2" id="KW-0378">Hydrolase</keyword>
<sequence length="369" mass="37722">MRTDTGPGPADDAAVERVVGDALELAAIGAPTGDEGARGAAVAERLARLGLDPQQDAVGNVVVRLGDAGPALVVTAHLDTVFGPEIPLEPRRDGDRLLGPGIGDDTVAVAALLELARALREAPPVRPVVLAATVGEEGLGDLRGAKHLLASVPARALVALEGHLLDDLVVGGIGALRLRARYRGPGGHSWGDRGTGSAAHALLRAGAAALDAVPRGAHINVGVVRSGSTVNAIAEEGELLVDLRDDDDGRLRRTAQRVRDALERAPRGVHATVEQVGHRPAGRTPGDHPLVTTARTARAAVGLPPAREDAGSTECNAAYPLGVPAICVGITRGGDMHRTSEWVAIPPIAAGLGALLELVRRLDAAELGG</sequence>
<dbReference type="SUPFAM" id="SSF55031">
    <property type="entry name" value="Bacterial exopeptidase dimerisation domain"/>
    <property type="match status" value="1"/>
</dbReference>
<dbReference type="InterPro" id="IPR050072">
    <property type="entry name" value="Peptidase_M20A"/>
</dbReference>
<proteinExistence type="predicted"/>
<dbReference type="InterPro" id="IPR036264">
    <property type="entry name" value="Bact_exopeptidase_dim_dom"/>
</dbReference>
<evidence type="ECO:0000313" key="4">
    <source>
        <dbReference type="Proteomes" id="UP001277761"/>
    </source>
</evidence>
<dbReference type="Pfam" id="PF01546">
    <property type="entry name" value="Peptidase_M20"/>
    <property type="match status" value="1"/>
</dbReference>
<dbReference type="Gene3D" id="3.30.70.360">
    <property type="match status" value="1"/>
</dbReference>
<organism evidence="3 4">
    <name type="scientific">Patulibacter brassicae</name>
    <dbReference type="NCBI Taxonomy" id="1705717"/>
    <lineage>
        <taxon>Bacteria</taxon>
        <taxon>Bacillati</taxon>
        <taxon>Actinomycetota</taxon>
        <taxon>Thermoleophilia</taxon>
        <taxon>Solirubrobacterales</taxon>
        <taxon>Patulibacteraceae</taxon>
        <taxon>Patulibacter</taxon>
    </lineage>
</organism>
<dbReference type="EMBL" id="JAXAVX010000004">
    <property type="protein sequence ID" value="MDX8151927.1"/>
    <property type="molecule type" value="Genomic_DNA"/>
</dbReference>
<dbReference type="PANTHER" id="PTHR43808:SF17">
    <property type="entry name" value="PEPTIDASE M20"/>
    <property type="match status" value="1"/>
</dbReference>
<evidence type="ECO:0000256" key="2">
    <source>
        <dbReference type="ARBA" id="ARBA00022801"/>
    </source>
</evidence>
<comment type="caution">
    <text evidence="3">The sequence shown here is derived from an EMBL/GenBank/DDBJ whole genome shotgun (WGS) entry which is preliminary data.</text>
</comment>
<evidence type="ECO:0000313" key="3">
    <source>
        <dbReference type="EMBL" id="MDX8151927.1"/>
    </source>
</evidence>
<evidence type="ECO:0000256" key="1">
    <source>
        <dbReference type="ARBA" id="ARBA00022723"/>
    </source>
</evidence>
<keyword evidence="1" id="KW-0479">Metal-binding</keyword>
<protein>
    <submittedName>
        <fullName evidence="3">M20/M25/M40 family metallo-hydrolase</fullName>
    </submittedName>
</protein>
<accession>A0ABU4VJA7</accession>
<dbReference type="RefSeq" id="WP_319954082.1">
    <property type="nucleotide sequence ID" value="NZ_JAXAVX010000004.1"/>
</dbReference>
<dbReference type="SUPFAM" id="SSF53187">
    <property type="entry name" value="Zn-dependent exopeptidases"/>
    <property type="match status" value="1"/>
</dbReference>
<dbReference type="Proteomes" id="UP001277761">
    <property type="component" value="Unassembled WGS sequence"/>
</dbReference>